<dbReference type="EC" id="1.8.4.11" evidence="4"/>
<dbReference type="Pfam" id="PF01625">
    <property type="entry name" value="PMSR"/>
    <property type="match status" value="1"/>
</dbReference>
<evidence type="ECO:0000313" key="8">
    <source>
        <dbReference type="Proteomes" id="UP000251889"/>
    </source>
</evidence>
<evidence type="ECO:0000313" key="7">
    <source>
        <dbReference type="EMBL" id="RAW01469.1"/>
    </source>
</evidence>
<feature type="active site" evidence="4">
    <location>
        <position position="53"/>
    </location>
</feature>
<dbReference type="PANTHER" id="PTHR43774:SF1">
    <property type="entry name" value="PEPTIDE METHIONINE SULFOXIDE REDUCTASE MSRA 2"/>
    <property type="match status" value="1"/>
</dbReference>
<proteinExistence type="inferred from homology"/>
<evidence type="ECO:0000259" key="6">
    <source>
        <dbReference type="Pfam" id="PF01625"/>
    </source>
</evidence>
<sequence length="220" mass="24532">MKINLLSLCCFMLIAGSSCGQKSNDKKQEVTQNKAMVNQSNEGLSLATFGSGCFWCTEAVFLNVDGVVKVASGYSGGKVKNPTYKEVCSGLTGHAEVIQVTYDATKVSYDELLEIFWGTHDPTTLNKQGADEGTQYRSVVFYHNDEQKQLAEGYKKKLDESGAFSDPIVTEISPLTTFYVAEDYHQNYYNLNGSAPYCKFVIQPKLEKFKKVFKEKLKKS</sequence>
<dbReference type="AlphaFoldDB" id="A0A364Y415"/>
<reference evidence="7 8" key="1">
    <citation type="submission" date="2018-06" db="EMBL/GenBank/DDBJ databases">
        <title>Chryseolinea flavus sp. nov., a member of the phylum Bacteroidetes isolated from soil.</title>
        <authorList>
            <person name="Li Y."/>
            <person name="Wang J."/>
        </authorList>
    </citation>
    <scope>NUCLEOTIDE SEQUENCE [LARGE SCALE GENOMIC DNA]</scope>
    <source>
        <strain evidence="7 8">SDU1-6</strain>
    </source>
</reference>
<dbReference type="GO" id="GO:0033744">
    <property type="term" value="F:L-methionine:thioredoxin-disulfide S-oxidoreductase activity"/>
    <property type="evidence" value="ECO:0007669"/>
    <property type="project" value="RHEA"/>
</dbReference>
<keyword evidence="5" id="KW-0732">Signal</keyword>
<dbReference type="PANTHER" id="PTHR43774">
    <property type="entry name" value="PEPTIDE METHIONINE SULFOXIDE REDUCTASE"/>
    <property type="match status" value="1"/>
</dbReference>
<comment type="catalytic activity">
    <reaction evidence="2 4">
        <text>L-methionyl-[protein] + [thioredoxin]-disulfide + H2O = L-methionyl-(S)-S-oxide-[protein] + [thioredoxin]-dithiol</text>
        <dbReference type="Rhea" id="RHEA:14217"/>
        <dbReference type="Rhea" id="RHEA-COMP:10698"/>
        <dbReference type="Rhea" id="RHEA-COMP:10700"/>
        <dbReference type="Rhea" id="RHEA-COMP:12313"/>
        <dbReference type="Rhea" id="RHEA-COMP:12315"/>
        <dbReference type="ChEBI" id="CHEBI:15377"/>
        <dbReference type="ChEBI" id="CHEBI:16044"/>
        <dbReference type="ChEBI" id="CHEBI:29950"/>
        <dbReference type="ChEBI" id="CHEBI:44120"/>
        <dbReference type="ChEBI" id="CHEBI:50058"/>
        <dbReference type="EC" id="1.8.4.11"/>
    </reaction>
</comment>
<feature type="chain" id="PRO_5016916940" description="Peptide methionine sulfoxide reductase MsrA" evidence="5">
    <location>
        <begin position="21"/>
        <end position="220"/>
    </location>
</feature>
<comment type="similarity">
    <text evidence="4">Belongs to the MsrA Met sulfoxide reductase family.</text>
</comment>
<accession>A0A364Y415</accession>
<dbReference type="SUPFAM" id="SSF55068">
    <property type="entry name" value="Peptide methionine sulfoxide reductase"/>
    <property type="match status" value="1"/>
</dbReference>
<dbReference type="InterPro" id="IPR002569">
    <property type="entry name" value="Met_Sox_Rdtase_MsrA_dom"/>
</dbReference>
<dbReference type="PROSITE" id="PS51257">
    <property type="entry name" value="PROKAR_LIPOPROTEIN"/>
    <property type="match status" value="1"/>
</dbReference>
<dbReference type="NCBIfam" id="TIGR00401">
    <property type="entry name" value="msrA"/>
    <property type="match status" value="1"/>
</dbReference>
<dbReference type="InterPro" id="IPR036509">
    <property type="entry name" value="Met_Sox_Rdtase_MsrA_sf"/>
</dbReference>
<feature type="domain" description="Peptide methionine sulphoxide reductase MsrA" evidence="6">
    <location>
        <begin position="47"/>
        <end position="198"/>
    </location>
</feature>
<evidence type="ECO:0000256" key="3">
    <source>
        <dbReference type="ARBA" id="ARBA00048782"/>
    </source>
</evidence>
<keyword evidence="8" id="KW-1185">Reference proteome</keyword>
<gene>
    <name evidence="4 7" type="primary">msrA</name>
    <name evidence="7" type="ORF">DQQ10_09920</name>
</gene>
<comment type="caution">
    <text evidence="7">The sequence shown here is derived from an EMBL/GenBank/DDBJ whole genome shotgun (WGS) entry which is preliminary data.</text>
</comment>
<dbReference type="Gene3D" id="3.30.1060.10">
    <property type="entry name" value="Peptide methionine sulphoxide reductase MsrA"/>
    <property type="match status" value="1"/>
</dbReference>
<evidence type="ECO:0000256" key="5">
    <source>
        <dbReference type="SAM" id="SignalP"/>
    </source>
</evidence>
<dbReference type="Proteomes" id="UP000251889">
    <property type="component" value="Unassembled WGS sequence"/>
</dbReference>
<dbReference type="EMBL" id="QMFY01000004">
    <property type="protein sequence ID" value="RAW01469.1"/>
    <property type="molecule type" value="Genomic_DNA"/>
</dbReference>
<comment type="function">
    <text evidence="4">Has an important function as a repair enzyme for proteins that have been inactivated by oxidation. Catalyzes the reversible oxidation-reduction of methionine sulfoxide in proteins to methionine.</text>
</comment>
<organism evidence="7 8">
    <name type="scientific">Pseudochryseolinea flava</name>
    <dbReference type="NCBI Taxonomy" id="2059302"/>
    <lineage>
        <taxon>Bacteria</taxon>
        <taxon>Pseudomonadati</taxon>
        <taxon>Bacteroidota</taxon>
        <taxon>Cytophagia</taxon>
        <taxon>Cytophagales</taxon>
        <taxon>Fulvivirgaceae</taxon>
        <taxon>Pseudochryseolinea</taxon>
    </lineage>
</organism>
<protein>
    <recommendedName>
        <fullName evidence="4">Peptide methionine sulfoxide reductase MsrA</fullName>
        <shortName evidence="4">Protein-methionine-S-oxide reductase</shortName>
        <ecNumber evidence="4">1.8.4.11</ecNumber>
    </recommendedName>
    <alternativeName>
        <fullName evidence="4">Peptide-methionine (S)-S-oxide reductase</fullName>
        <shortName evidence="4">Peptide Met(O) reductase</shortName>
    </alternativeName>
</protein>
<dbReference type="OrthoDB" id="4174719at2"/>
<name>A0A364Y415_9BACT</name>
<evidence type="ECO:0000256" key="4">
    <source>
        <dbReference type="HAMAP-Rule" id="MF_01401"/>
    </source>
</evidence>
<dbReference type="GO" id="GO:0008113">
    <property type="term" value="F:peptide-methionine (S)-S-oxide reductase activity"/>
    <property type="evidence" value="ECO:0007669"/>
    <property type="project" value="UniProtKB-UniRule"/>
</dbReference>
<evidence type="ECO:0000256" key="1">
    <source>
        <dbReference type="ARBA" id="ARBA00023002"/>
    </source>
</evidence>
<dbReference type="HAMAP" id="MF_01401">
    <property type="entry name" value="MsrA"/>
    <property type="match status" value="1"/>
</dbReference>
<comment type="catalytic activity">
    <reaction evidence="3 4">
        <text>[thioredoxin]-disulfide + L-methionine + H2O = L-methionine (S)-S-oxide + [thioredoxin]-dithiol</text>
        <dbReference type="Rhea" id="RHEA:19993"/>
        <dbReference type="Rhea" id="RHEA-COMP:10698"/>
        <dbReference type="Rhea" id="RHEA-COMP:10700"/>
        <dbReference type="ChEBI" id="CHEBI:15377"/>
        <dbReference type="ChEBI" id="CHEBI:29950"/>
        <dbReference type="ChEBI" id="CHEBI:50058"/>
        <dbReference type="ChEBI" id="CHEBI:57844"/>
        <dbReference type="ChEBI" id="CHEBI:58772"/>
        <dbReference type="EC" id="1.8.4.11"/>
    </reaction>
</comment>
<keyword evidence="1 4" id="KW-0560">Oxidoreductase</keyword>
<feature type="signal peptide" evidence="5">
    <location>
        <begin position="1"/>
        <end position="20"/>
    </location>
</feature>
<evidence type="ECO:0000256" key="2">
    <source>
        <dbReference type="ARBA" id="ARBA00047806"/>
    </source>
</evidence>